<sequence>MKIHQYFVYILTNKANTVLYVGVSSDLHNRILEHKKKIYKGYTAKYACDKLVYFEQFQWIDDAIAREKQLKAGSRQKKIDLIVATNPSWGDLSVDWYD</sequence>
<evidence type="ECO:0000259" key="2">
    <source>
        <dbReference type="PROSITE" id="PS50164"/>
    </source>
</evidence>
<keyword evidence="3" id="KW-0255">Endonuclease</keyword>
<comment type="similarity">
    <text evidence="1">Belongs to the UPF0213 family.</text>
</comment>
<dbReference type="STRING" id="551996.SAMN05192573_11315"/>
<dbReference type="Proteomes" id="UP000199705">
    <property type="component" value="Unassembled WGS sequence"/>
</dbReference>
<dbReference type="Pfam" id="PF01541">
    <property type="entry name" value="GIY-YIG"/>
    <property type="match status" value="1"/>
</dbReference>
<keyword evidence="3" id="KW-0540">Nuclease</keyword>
<dbReference type="RefSeq" id="WP_175490110.1">
    <property type="nucleotide sequence ID" value="NZ_FNCG01000013.1"/>
</dbReference>
<dbReference type="PANTHER" id="PTHR34477:SF5">
    <property type="entry name" value="BSL5627 PROTEIN"/>
    <property type="match status" value="1"/>
</dbReference>
<dbReference type="PANTHER" id="PTHR34477">
    <property type="entry name" value="UPF0213 PROTEIN YHBQ"/>
    <property type="match status" value="1"/>
</dbReference>
<proteinExistence type="inferred from homology"/>
<dbReference type="Gene3D" id="3.40.1440.10">
    <property type="entry name" value="GIY-YIG endonuclease"/>
    <property type="match status" value="1"/>
</dbReference>
<reference evidence="4" key="1">
    <citation type="submission" date="2016-10" db="EMBL/GenBank/DDBJ databases">
        <authorList>
            <person name="Varghese N."/>
            <person name="Submissions S."/>
        </authorList>
    </citation>
    <scope>NUCLEOTIDE SEQUENCE [LARGE SCALE GENOMIC DNA]</scope>
    <source>
        <strain evidence="4">Gh-67</strain>
    </source>
</reference>
<dbReference type="PROSITE" id="PS50164">
    <property type="entry name" value="GIY_YIG"/>
    <property type="match status" value="1"/>
</dbReference>
<dbReference type="GO" id="GO:0004519">
    <property type="term" value="F:endonuclease activity"/>
    <property type="evidence" value="ECO:0007669"/>
    <property type="project" value="UniProtKB-KW"/>
</dbReference>
<keyword evidence="4" id="KW-1185">Reference proteome</keyword>
<dbReference type="InterPro" id="IPR000305">
    <property type="entry name" value="GIY-YIG_endonuc"/>
</dbReference>
<dbReference type="InterPro" id="IPR035901">
    <property type="entry name" value="GIY-YIG_endonuc_sf"/>
</dbReference>
<dbReference type="EMBL" id="FNCG01000013">
    <property type="protein sequence ID" value="SDH83839.1"/>
    <property type="molecule type" value="Genomic_DNA"/>
</dbReference>
<dbReference type="AlphaFoldDB" id="A0A1G8FP26"/>
<evidence type="ECO:0000313" key="4">
    <source>
        <dbReference type="Proteomes" id="UP000199705"/>
    </source>
</evidence>
<name>A0A1G8FP26_9SPHI</name>
<dbReference type="CDD" id="cd10448">
    <property type="entry name" value="GIY-YIG_unchar_3"/>
    <property type="match status" value="1"/>
</dbReference>
<organism evidence="3 4">
    <name type="scientific">Mucilaginibacter gossypii</name>
    <dbReference type="NCBI Taxonomy" id="551996"/>
    <lineage>
        <taxon>Bacteria</taxon>
        <taxon>Pseudomonadati</taxon>
        <taxon>Bacteroidota</taxon>
        <taxon>Sphingobacteriia</taxon>
        <taxon>Sphingobacteriales</taxon>
        <taxon>Sphingobacteriaceae</taxon>
        <taxon>Mucilaginibacter</taxon>
    </lineage>
</organism>
<dbReference type="SUPFAM" id="SSF82771">
    <property type="entry name" value="GIY-YIG endonuclease"/>
    <property type="match status" value="1"/>
</dbReference>
<accession>A0A1G8FP26</accession>
<evidence type="ECO:0000313" key="3">
    <source>
        <dbReference type="EMBL" id="SDH83839.1"/>
    </source>
</evidence>
<feature type="domain" description="GIY-YIG" evidence="2">
    <location>
        <begin position="4"/>
        <end position="80"/>
    </location>
</feature>
<dbReference type="InterPro" id="IPR050190">
    <property type="entry name" value="UPF0213_domain"/>
</dbReference>
<protein>
    <submittedName>
        <fullName evidence="3">Putative endonuclease</fullName>
    </submittedName>
</protein>
<evidence type="ECO:0000256" key="1">
    <source>
        <dbReference type="ARBA" id="ARBA00007435"/>
    </source>
</evidence>
<keyword evidence="3" id="KW-0378">Hydrolase</keyword>
<gene>
    <name evidence="3" type="ORF">SAMN05192573_11315</name>
</gene>